<proteinExistence type="predicted"/>
<organism evidence="2 3">
    <name type="scientific">Aspergillus indologenus CBS 114.80</name>
    <dbReference type="NCBI Taxonomy" id="1450541"/>
    <lineage>
        <taxon>Eukaryota</taxon>
        <taxon>Fungi</taxon>
        <taxon>Dikarya</taxon>
        <taxon>Ascomycota</taxon>
        <taxon>Pezizomycotina</taxon>
        <taxon>Eurotiomycetes</taxon>
        <taxon>Eurotiomycetidae</taxon>
        <taxon>Eurotiales</taxon>
        <taxon>Aspergillaceae</taxon>
        <taxon>Aspergillus</taxon>
        <taxon>Aspergillus subgen. Circumdati</taxon>
    </lineage>
</organism>
<feature type="transmembrane region" description="Helical" evidence="1">
    <location>
        <begin position="79"/>
        <end position="96"/>
    </location>
</feature>
<feature type="transmembrane region" description="Helical" evidence="1">
    <location>
        <begin position="38"/>
        <end position="59"/>
    </location>
</feature>
<dbReference type="AlphaFoldDB" id="A0A2V5HPR7"/>
<accession>A0A2V5HPR7</accession>
<keyword evidence="3" id="KW-1185">Reference proteome</keyword>
<sequence length="147" mass="17121">MRLFTLFTNFFFFFFFFFFAQNNNILIDSDAKPPIKSIIHDLLIARVVAHSKLLLLLVWSNATICLAVREPARTRNQSVTIPLRTYCMYVLYFGFYHKSRTRCSRQVKTKWDRLIALLIARYAVNLISNSSSCRFLPPRASPVSETA</sequence>
<reference evidence="2 3" key="1">
    <citation type="submission" date="2018-02" db="EMBL/GenBank/DDBJ databases">
        <title>The genomes of Aspergillus section Nigri reveals drivers in fungal speciation.</title>
        <authorList>
            <consortium name="DOE Joint Genome Institute"/>
            <person name="Vesth T.C."/>
            <person name="Nybo J."/>
            <person name="Theobald S."/>
            <person name="Brandl J."/>
            <person name="Frisvad J.C."/>
            <person name="Nielsen K.F."/>
            <person name="Lyhne E.K."/>
            <person name="Kogle M.E."/>
            <person name="Kuo A."/>
            <person name="Riley R."/>
            <person name="Clum A."/>
            <person name="Nolan M."/>
            <person name="Lipzen A."/>
            <person name="Salamov A."/>
            <person name="Henrissat B."/>
            <person name="Wiebenga A."/>
            <person name="De vries R.P."/>
            <person name="Grigoriev I.V."/>
            <person name="Mortensen U.H."/>
            <person name="Andersen M.R."/>
            <person name="Baker S.E."/>
        </authorList>
    </citation>
    <scope>NUCLEOTIDE SEQUENCE [LARGE SCALE GENOMIC DNA]</scope>
    <source>
        <strain evidence="2 3">CBS 114.80</strain>
    </source>
</reference>
<protein>
    <submittedName>
        <fullName evidence="2">Uncharacterized protein</fullName>
    </submittedName>
</protein>
<keyword evidence="1" id="KW-0472">Membrane</keyword>
<evidence type="ECO:0000313" key="3">
    <source>
        <dbReference type="Proteomes" id="UP000248817"/>
    </source>
</evidence>
<evidence type="ECO:0000313" key="2">
    <source>
        <dbReference type="EMBL" id="PYI26399.1"/>
    </source>
</evidence>
<keyword evidence="1" id="KW-0812">Transmembrane</keyword>
<dbReference type="Proteomes" id="UP000248817">
    <property type="component" value="Unassembled WGS sequence"/>
</dbReference>
<gene>
    <name evidence="2" type="ORF">BP00DRAFT_63101</name>
</gene>
<feature type="transmembrane region" description="Helical" evidence="1">
    <location>
        <begin position="6"/>
        <end position="26"/>
    </location>
</feature>
<keyword evidence="1" id="KW-1133">Transmembrane helix</keyword>
<evidence type="ECO:0000256" key="1">
    <source>
        <dbReference type="SAM" id="Phobius"/>
    </source>
</evidence>
<name>A0A2V5HPR7_9EURO</name>
<dbReference type="EMBL" id="KZ825598">
    <property type="protein sequence ID" value="PYI26399.1"/>
    <property type="molecule type" value="Genomic_DNA"/>
</dbReference>